<feature type="transmembrane region" description="Helical" evidence="7">
    <location>
        <begin position="226"/>
        <end position="244"/>
    </location>
</feature>
<dbReference type="SUPFAM" id="SSF103473">
    <property type="entry name" value="MFS general substrate transporter"/>
    <property type="match status" value="1"/>
</dbReference>
<keyword evidence="3" id="KW-1003">Cell membrane</keyword>
<evidence type="ECO:0000256" key="1">
    <source>
        <dbReference type="ARBA" id="ARBA00004651"/>
    </source>
</evidence>
<dbReference type="CDD" id="cd17321">
    <property type="entry name" value="MFS_MMR_MDR_like"/>
    <property type="match status" value="1"/>
</dbReference>
<keyword evidence="6 7" id="KW-0472">Membrane</keyword>
<dbReference type="EMBL" id="JBOK01000001">
    <property type="protein sequence ID" value="EXU81899.1"/>
    <property type="molecule type" value="Genomic_DNA"/>
</dbReference>
<feature type="transmembrane region" description="Helical" evidence="7">
    <location>
        <begin position="77"/>
        <end position="96"/>
    </location>
</feature>
<evidence type="ECO:0000256" key="6">
    <source>
        <dbReference type="ARBA" id="ARBA00023136"/>
    </source>
</evidence>
<dbReference type="STRING" id="225991.MA05_09370"/>
<dbReference type="PANTHER" id="PTHR42718:SF47">
    <property type="entry name" value="METHYL VIOLOGEN RESISTANCE PROTEIN SMVA"/>
    <property type="match status" value="1"/>
</dbReference>
<dbReference type="AlphaFoldDB" id="A0A014MV27"/>
<dbReference type="PRINTS" id="PR01036">
    <property type="entry name" value="TCRTETB"/>
</dbReference>
<feature type="transmembrane region" description="Helical" evidence="7">
    <location>
        <begin position="161"/>
        <end position="183"/>
    </location>
</feature>
<gene>
    <name evidence="9" type="ORF">AX13_01200</name>
</gene>
<keyword evidence="5 7" id="KW-1133">Transmembrane helix</keyword>
<dbReference type="Pfam" id="PF07690">
    <property type="entry name" value="MFS_1"/>
    <property type="match status" value="1"/>
</dbReference>
<feature type="transmembrane region" description="Helical" evidence="7">
    <location>
        <begin position="304"/>
        <end position="324"/>
    </location>
</feature>
<feature type="transmembrane region" description="Helical" evidence="7">
    <location>
        <begin position="462"/>
        <end position="482"/>
    </location>
</feature>
<protein>
    <submittedName>
        <fullName evidence="9">MFS transporter</fullName>
    </submittedName>
</protein>
<dbReference type="PROSITE" id="PS50850">
    <property type="entry name" value="MFS"/>
    <property type="match status" value="1"/>
</dbReference>
<feature type="transmembrane region" description="Helical" evidence="7">
    <location>
        <begin position="355"/>
        <end position="380"/>
    </location>
</feature>
<proteinExistence type="predicted"/>
<evidence type="ECO:0000256" key="7">
    <source>
        <dbReference type="SAM" id="Phobius"/>
    </source>
</evidence>
<evidence type="ECO:0000259" key="8">
    <source>
        <dbReference type="PROSITE" id="PS50850"/>
    </source>
</evidence>
<dbReference type="GO" id="GO:0022857">
    <property type="term" value="F:transmembrane transporter activity"/>
    <property type="evidence" value="ECO:0007669"/>
    <property type="project" value="InterPro"/>
</dbReference>
<dbReference type="Proteomes" id="UP000020766">
    <property type="component" value="Unassembled WGS sequence"/>
</dbReference>
<feature type="transmembrane region" description="Helical" evidence="7">
    <location>
        <begin position="135"/>
        <end position="155"/>
    </location>
</feature>
<evidence type="ECO:0000313" key="10">
    <source>
        <dbReference type="Proteomes" id="UP000020766"/>
    </source>
</evidence>
<evidence type="ECO:0000256" key="2">
    <source>
        <dbReference type="ARBA" id="ARBA00022448"/>
    </source>
</evidence>
<evidence type="ECO:0000256" key="3">
    <source>
        <dbReference type="ARBA" id="ARBA00022475"/>
    </source>
</evidence>
<dbReference type="RefSeq" id="WP_043378035.1">
    <property type="nucleotide sequence ID" value="NZ_JBOK01000001.1"/>
</dbReference>
<feature type="transmembrane region" description="Helical" evidence="7">
    <location>
        <begin position="401"/>
        <end position="419"/>
    </location>
</feature>
<dbReference type="InterPro" id="IPR011701">
    <property type="entry name" value="MFS"/>
</dbReference>
<keyword evidence="10" id="KW-1185">Reference proteome</keyword>
<name>A0A014MV27_9BURK</name>
<dbReference type="GO" id="GO:0005886">
    <property type="term" value="C:plasma membrane"/>
    <property type="evidence" value="ECO:0007669"/>
    <property type="project" value="UniProtKB-SubCell"/>
</dbReference>
<feature type="domain" description="Major facilitator superfamily (MFS) profile" evidence="8">
    <location>
        <begin position="11"/>
        <end position="487"/>
    </location>
</feature>
<dbReference type="InterPro" id="IPR020846">
    <property type="entry name" value="MFS_dom"/>
</dbReference>
<evidence type="ECO:0000256" key="4">
    <source>
        <dbReference type="ARBA" id="ARBA00022692"/>
    </source>
</evidence>
<keyword evidence="4 7" id="KW-0812">Transmembrane</keyword>
<evidence type="ECO:0000256" key="5">
    <source>
        <dbReference type="ARBA" id="ARBA00022989"/>
    </source>
</evidence>
<reference evidence="9 10" key="1">
    <citation type="submission" date="2014-01" db="EMBL/GenBank/DDBJ databases">
        <title>Interspecies Systems Biology Uncovers Metabolites Affecting C. elegans Gene Expression and Life History Traits.</title>
        <authorList>
            <person name="Watson E."/>
            <person name="Macneil L.T."/>
            <person name="Ritter A.D."/>
            <person name="Yilmaz L.S."/>
            <person name="Rosebrock A.P."/>
            <person name="Caudy A.A."/>
            <person name="Walhout A.J."/>
        </authorList>
    </citation>
    <scope>NUCLEOTIDE SEQUENCE [LARGE SCALE GENOMIC DNA]</scope>
    <source>
        <strain evidence="9 10">DA1877</strain>
    </source>
</reference>
<dbReference type="PATRIC" id="fig|1457173.3.peg.245"/>
<sequence>MEIPFQNRWLTLAIVSAALFLVVIDMTVLYTALPSLAQALRTTASEKLWILNAYSLVMAGLMPVLGALGDRIGHRRIFIAGMVVFGVASMLAALATTSAVLIGARVLLAIGGAAMLPATIAIIRVTFQDPRELALAIGIWAAIASGGAAVGPLLGGVLLEHFWWGAVFLINVPIIAVATLLALRYVPVRPGNAAITIDLPSCGLSMVGIIALAYGIKELAKPGGSAALALGMLVLGGATLGVFVRRQLRLERPLIDLRLLAQAPIATGMLVALVASMTLIGFELVLSQRLQLVVGKSPLEAGAFVLPISLGSFFAGPLAGAVIGRIGCVRVIAAGLAMTALGIAGYLLLRDGSVLAQVLVLTVCGIGIGASLTASSTLVMSNVSEDRAGMAGSVEGVAYEFGGGFGVTIFGSLMTAVYVSTVDRLGFAVQAGGSLDEAHAHARAHPEAQAMLQAAMQAFETSFTWVSVAVAAILLALVLAVLGQRRRLGAAGEAPCVAAH</sequence>
<dbReference type="Gene3D" id="1.20.1250.20">
    <property type="entry name" value="MFS general substrate transporter like domains"/>
    <property type="match status" value="1"/>
</dbReference>
<organism evidence="9 10">
    <name type="scientific">Comamonas aquatica DA1877</name>
    <dbReference type="NCBI Taxonomy" id="1457173"/>
    <lineage>
        <taxon>Bacteria</taxon>
        <taxon>Pseudomonadati</taxon>
        <taxon>Pseudomonadota</taxon>
        <taxon>Betaproteobacteria</taxon>
        <taxon>Burkholderiales</taxon>
        <taxon>Comamonadaceae</taxon>
        <taxon>Comamonas</taxon>
    </lineage>
</organism>
<dbReference type="PANTHER" id="PTHR42718">
    <property type="entry name" value="MAJOR FACILITATOR SUPERFAMILY MULTIDRUG TRANSPORTER MFSC"/>
    <property type="match status" value="1"/>
</dbReference>
<keyword evidence="2" id="KW-0813">Transport</keyword>
<feature type="transmembrane region" description="Helical" evidence="7">
    <location>
        <begin position="102"/>
        <end position="123"/>
    </location>
</feature>
<comment type="caution">
    <text evidence="9">The sequence shown here is derived from an EMBL/GenBank/DDBJ whole genome shotgun (WGS) entry which is preliminary data.</text>
</comment>
<feature type="transmembrane region" description="Helical" evidence="7">
    <location>
        <begin position="331"/>
        <end position="349"/>
    </location>
</feature>
<feature type="transmembrane region" description="Helical" evidence="7">
    <location>
        <begin position="49"/>
        <end position="68"/>
    </location>
</feature>
<dbReference type="Gene3D" id="1.20.1720.10">
    <property type="entry name" value="Multidrug resistance protein D"/>
    <property type="match status" value="1"/>
</dbReference>
<evidence type="ECO:0000313" key="9">
    <source>
        <dbReference type="EMBL" id="EXU81899.1"/>
    </source>
</evidence>
<feature type="transmembrane region" description="Helical" evidence="7">
    <location>
        <begin position="195"/>
        <end position="214"/>
    </location>
</feature>
<comment type="subcellular location">
    <subcellularLocation>
        <location evidence="1">Cell membrane</location>
        <topology evidence="1">Multi-pass membrane protein</topology>
    </subcellularLocation>
</comment>
<feature type="transmembrane region" description="Helical" evidence="7">
    <location>
        <begin position="265"/>
        <end position="284"/>
    </location>
</feature>
<dbReference type="InterPro" id="IPR036259">
    <property type="entry name" value="MFS_trans_sf"/>
</dbReference>
<accession>A0A014MV27</accession>